<name>A0AAV7KEK2_9METZ</name>
<dbReference type="Proteomes" id="UP001165289">
    <property type="component" value="Unassembled WGS sequence"/>
</dbReference>
<dbReference type="Gene3D" id="3.30.450.40">
    <property type="match status" value="1"/>
</dbReference>
<dbReference type="SUPFAM" id="SSF55781">
    <property type="entry name" value="GAF domain-like"/>
    <property type="match status" value="1"/>
</dbReference>
<dbReference type="InterPro" id="IPR036770">
    <property type="entry name" value="Ankyrin_rpt-contain_sf"/>
</dbReference>
<dbReference type="InterPro" id="IPR026876">
    <property type="entry name" value="Fn3_assoc_repeat"/>
</dbReference>
<keyword evidence="3" id="KW-1185">Reference proteome</keyword>
<dbReference type="Gene3D" id="1.20.920.20">
    <property type="match status" value="1"/>
</dbReference>
<feature type="repeat" description="ANK" evidence="1">
    <location>
        <begin position="578"/>
        <end position="611"/>
    </location>
</feature>
<accession>A0AAV7KEK2</accession>
<proteinExistence type="predicted"/>
<dbReference type="InterPro" id="IPR002110">
    <property type="entry name" value="Ankyrin_rpt"/>
</dbReference>
<dbReference type="SUPFAM" id="SSF48403">
    <property type="entry name" value="Ankyrin repeat"/>
    <property type="match status" value="1"/>
</dbReference>
<feature type="repeat" description="ANK" evidence="1">
    <location>
        <begin position="612"/>
        <end position="646"/>
    </location>
</feature>
<evidence type="ECO:0000313" key="2">
    <source>
        <dbReference type="EMBL" id="KAI6659285.1"/>
    </source>
</evidence>
<dbReference type="EMBL" id="JAKMXF010000066">
    <property type="protein sequence ID" value="KAI6659285.1"/>
    <property type="molecule type" value="Genomic_DNA"/>
</dbReference>
<reference evidence="2 3" key="1">
    <citation type="journal article" date="2023" name="BMC Biol.">
        <title>The compact genome of the sponge Oopsacas minuta (Hexactinellida) is lacking key metazoan core genes.</title>
        <authorList>
            <person name="Santini S."/>
            <person name="Schenkelaars Q."/>
            <person name="Jourda C."/>
            <person name="Duchesne M."/>
            <person name="Belahbib H."/>
            <person name="Rocher C."/>
            <person name="Selva M."/>
            <person name="Riesgo A."/>
            <person name="Vervoort M."/>
            <person name="Leys S.P."/>
            <person name="Kodjabachian L."/>
            <person name="Le Bivic A."/>
            <person name="Borchiellini C."/>
            <person name="Claverie J.M."/>
            <person name="Renard E."/>
        </authorList>
    </citation>
    <scope>NUCLEOTIDE SEQUENCE [LARGE SCALE GENOMIC DNA]</scope>
    <source>
        <strain evidence="2">SPO-2</strain>
    </source>
</reference>
<protein>
    <submittedName>
        <fullName evidence="2">EF-hand calcium-binding domain-containing protein 5</fullName>
    </submittedName>
</protein>
<comment type="caution">
    <text evidence="2">The sequence shown here is derived from an EMBL/GenBank/DDBJ whole genome shotgun (WGS) entry which is preliminary data.</text>
</comment>
<sequence length="1242" mass="138567">MAAGSISAPTVIPLRIPTSFSQSKLCIDTNTPIELCSPSPNVKIYYSLNGIKPNPYKKDFKKSSTFPYTAPFTLCIGKHTIKALAITNDKQAQSGTVTKVFTVVEPQIIVHKPVAEKPVSENTPAVDDIGKARPVSQETCDMIKPSILTPQSPKVISRPNSGRPSSVKATSITFEDSLTQAQSQLKLSTRSLSHLSNAPSLKSSEVMSTAQDTIKLLQETNYLQCIFCFCPRPSDPFSRHCPQCGSPLPTLPSASKDLTIPPPGTIGQCLECKCSVPLNLSHCVVCEANLTPRLLPQSSHVLKEKLLCLSCGTANPDGTFKCLTCENLLSTEEGLIKPKNIGDTLKCPFCSAYNGRRYIFCVACGYRIKPKYTGGSDSDHTLDVDIIEDSRTTNSIATQTQGIFFPSSKSIELKGETSPVKEVVKKRENASLKAFSPGNGYWRQQTDHICGHLRSYIQSNADFQQVLGKPCIGRIKTATLHTDDQHQAVMQIFFNLKPQAENNVIENISKLKLDEDDSVISETNGKAKKGKNKAKRKSLKPAKSVDDHLLLKEIISTSRDRVIEQLLEGGANANSFHAGKPILNKAIEVDSHDGVIELLLQHGADVNLQDKEGNTSLHVAVKSGDFGVDLMDTLLEHNGDPLMKNNNGDSVYTLAVNHEKLMQKLSAHIGSSALHAEVTSKQKIINSWPRSGEFSKLSKVKELLEEFPFQNGDIVSREEVLSILADVCICLENEIDFQEYIEFVQRSIKFTQEEKQRGLTRTGWLENIIIASRTCGLTYDTIFKVALGCIYKDNENHGFSKRARCNVGLLEYLQGKKALHYVTASQDDQDGVVGKILREGQKCLGFSVVQTGRMIHIPKILETKQPIHFFYPKRKVLDRERNGAFICCPLLHPKGHVIGVLGIDTLAEMEKKDYLPHEISFYQGVAKTLGEAYSHVELRIKLVKILHSAFRWTLSKVEPINKISVFIVEDSPTHRSDAGYILRKVLTMHQGERDPIEDAIAARIFRKDDVFKEYLFECAENSEPTSTETFGRLHWTIPVRDSEGNPMAVIDIEIRGRLTKPDEENIHWMARLVTIAVLELSQGYREPPKPHVLEVEDIDEKNRLAVLFSRVLLTDLRRNVEKLDSEAYAEIKSYIDPPKVIHDVLRAVLYIFNPEKSETFKLWRNCKQSVNMDLSKSIAMYDPTSCRDNIEVKELQELLSVVPVGEVEKHGSQPAKCLHDWSLVCLSLLEHTDRMKEAFGGK</sequence>
<dbReference type="AlphaFoldDB" id="A0AAV7KEK2"/>
<dbReference type="InterPro" id="IPR029016">
    <property type="entry name" value="GAF-like_dom_sf"/>
</dbReference>
<organism evidence="2 3">
    <name type="scientific">Oopsacas minuta</name>
    <dbReference type="NCBI Taxonomy" id="111878"/>
    <lineage>
        <taxon>Eukaryota</taxon>
        <taxon>Metazoa</taxon>
        <taxon>Porifera</taxon>
        <taxon>Hexactinellida</taxon>
        <taxon>Hexasterophora</taxon>
        <taxon>Lyssacinosida</taxon>
        <taxon>Leucopsacidae</taxon>
        <taxon>Oopsacas</taxon>
    </lineage>
</organism>
<keyword evidence="1" id="KW-0040">ANK repeat</keyword>
<dbReference type="Pfam" id="PF13287">
    <property type="entry name" value="Fn3_assoc"/>
    <property type="match status" value="1"/>
</dbReference>
<dbReference type="Gene3D" id="1.25.40.20">
    <property type="entry name" value="Ankyrin repeat-containing domain"/>
    <property type="match status" value="1"/>
</dbReference>
<dbReference type="SMART" id="SM00248">
    <property type="entry name" value="ANK"/>
    <property type="match status" value="3"/>
</dbReference>
<dbReference type="PANTHER" id="PTHR46788">
    <property type="entry name" value="EF-HAND CALCIUM-BINDING DOMAIN-CONTAINING PROTEIN 5"/>
    <property type="match status" value="1"/>
</dbReference>
<evidence type="ECO:0000313" key="3">
    <source>
        <dbReference type="Proteomes" id="UP001165289"/>
    </source>
</evidence>
<dbReference type="PROSITE" id="PS50088">
    <property type="entry name" value="ANK_REPEAT"/>
    <property type="match status" value="2"/>
</dbReference>
<dbReference type="PANTHER" id="PTHR46788:SF1">
    <property type="entry name" value="EF-HAND CALCIUM-BINDING DOMAIN-CONTAINING PROTEIN 5"/>
    <property type="match status" value="1"/>
</dbReference>
<dbReference type="PROSITE" id="PS50297">
    <property type="entry name" value="ANK_REP_REGION"/>
    <property type="match status" value="2"/>
</dbReference>
<gene>
    <name evidence="2" type="ORF">LOD99_14956</name>
</gene>
<evidence type="ECO:0000256" key="1">
    <source>
        <dbReference type="PROSITE-ProRule" id="PRU00023"/>
    </source>
</evidence>
<dbReference type="Pfam" id="PF12796">
    <property type="entry name" value="Ank_2"/>
    <property type="match status" value="1"/>
</dbReference>